<dbReference type="InterPro" id="IPR037176">
    <property type="entry name" value="Osmotin/thaumatin-like_sf"/>
</dbReference>
<dbReference type="GeneID" id="72005543"/>
<evidence type="ECO:0000313" key="3">
    <source>
        <dbReference type="Proteomes" id="UP000814176"/>
    </source>
</evidence>
<dbReference type="RefSeq" id="XP_047775094.1">
    <property type="nucleotide sequence ID" value="XM_047924811.1"/>
</dbReference>
<dbReference type="PANTHER" id="PTHR31048">
    <property type="entry name" value="OS03G0233200 PROTEIN"/>
    <property type="match status" value="1"/>
</dbReference>
<sequence>MFARAIIALGALAATAYAQTNVTLTNNCTYQVDPAFYPAVNASDGSTTGGFPLDSGASANVTLDPTYSGRIWGRTGCDADGNCLTGSCPGGENCTGPAAAGPTLAQFTLDGYAGLDYFNPSTTDGFNLPVTITPGSGCSTGPQSCTADNEGTGCGDTSTCPTGTSYTISFC</sequence>
<dbReference type="InterPro" id="IPR001938">
    <property type="entry name" value="Thaumatin"/>
</dbReference>
<comment type="caution">
    <text evidence="2">The sequence shown here is derived from an EMBL/GenBank/DDBJ whole genome shotgun (WGS) entry which is preliminary data.</text>
</comment>
<reference evidence="2 3" key="1">
    <citation type="journal article" date="2021" name="Environ. Microbiol.">
        <title>Gene family expansions and transcriptome signatures uncover fungal adaptations to wood decay.</title>
        <authorList>
            <person name="Hage H."/>
            <person name="Miyauchi S."/>
            <person name="Viragh M."/>
            <person name="Drula E."/>
            <person name="Min B."/>
            <person name="Chaduli D."/>
            <person name="Navarro D."/>
            <person name="Favel A."/>
            <person name="Norest M."/>
            <person name="Lesage-Meessen L."/>
            <person name="Balint B."/>
            <person name="Merenyi Z."/>
            <person name="de Eugenio L."/>
            <person name="Morin E."/>
            <person name="Martinez A.T."/>
            <person name="Baldrian P."/>
            <person name="Stursova M."/>
            <person name="Martinez M.J."/>
            <person name="Novotny C."/>
            <person name="Magnuson J.K."/>
            <person name="Spatafora J.W."/>
            <person name="Maurice S."/>
            <person name="Pangilinan J."/>
            <person name="Andreopoulos W."/>
            <person name="LaButti K."/>
            <person name="Hundley H."/>
            <person name="Na H."/>
            <person name="Kuo A."/>
            <person name="Barry K."/>
            <person name="Lipzen A."/>
            <person name="Henrissat B."/>
            <person name="Riley R."/>
            <person name="Ahrendt S."/>
            <person name="Nagy L.G."/>
            <person name="Grigoriev I.V."/>
            <person name="Martin F."/>
            <person name="Rosso M.N."/>
        </authorList>
    </citation>
    <scope>NUCLEOTIDE SEQUENCE [LARGE SCALE GENOMIC DNA]</scope>
    <source>
        <strain evidence="2 3">CIRM-BRFM 1785</strain>
    </source>
</reference>
<dbReference type="Pfam" id="PF00314">
    <property type="entry name" value="Thaumatin"/>
    <property type="match status" value="1"/>
</dbReference>
<evidence type="ECO:0000313" key="2">
    <source>
        <dbReference type="EMBL" id="KAH9832048.1"/>
    </source>
</evidence>
<proteinExistence type="predicted"/>
<name>A0ABQ8K540_9APHY</name>
<accession>A0ABQ8K540</accession>
<keyword evidence="3" id="KW-1185">Reference proteome</keyword>
<feature type="chain" id="PRO_5046496873" evidence="1">
    <location>
        <begin position="19"/>
        <end position="171"/>
    </location>
</feature>
<dbReference type="PROSITE" id="PS51367">
    <property type="entry name" value="THAUMATIN_2"/>
    <property type="match status" value="1"/>
</dbReference>
<dbReference type="SMART" id="SM00205">
    <property type="entry name" value="THN"/>
    <property type="match status" value="1"/>
</dbReference>
<protein>
    <submittedName>
        <fullName evidence="2">Osmotin thaumatin-like protein</fullName>
    </submittedName>
</protein>
<feature type="signal peptide" evidence="1">
    <location>
        <begin position="1"/>
        <end position="18"/>
    </location>
</feature>
<keyword evidence="1" id="KW-0732">Signal</keyword>
<dbReference type="Proteomes" id="UP000814176">
    <property type="component" value="Unassembled WGS sequence"/>
</dbReference>
<dbReference type="Gene3D" id="2.60.110.10">
    <property type="entry name" value="Thaumatin"/>
    <property type="match status" value="1"/>
</dbReference>
<evidence type="ECO:0000256" key="1">
    <source>
        <dbReference type="SAM" id="SignalP"/>
    </source>
</evidence>
<organism evidence="2 3">
    <name type="scientific">Rhodofomes roseus</name>
    <dbReference type="NCBI Taxonomy" id="34475"/>
    <lineage>
        <taxon>Eukaryota</taxon>
        <taxon>Fungi</taxon>
        <taxon>Dikarya</taxon>
        <taxon>Basidiomycota</taxon>
        <taxon>Agaricomycotina</taxon>
        <taxon>Agaricomycetes</taxon>
        <taxon>Polyporales</taxon>
        <taxon>Rhodofomes</taxon>
    </lineage>
</organism>
<dbReference type="PIRSF" id="PIRSF002703">
    <property type="entry name" value="Thaumatin"/>
    <property type="match status" value="1"/>
</dbReference>
<dbReference type="EMBL" id="JADCUA010000023">
    <property type="protein sequence ID" value="KAH9832048.1"/>
    <property type="molecule type" value="Genomic_DNA"/>
</dbReference>
<dbReference type="PRINTS" id="PR00347">
    <property type="entry name" value="THAUMATIN"/>
</dbReference>
<dbReference type="SUPFAM" id="SSF49870">
    <property type="entry name" value="Osmotin, thaumatin-like protein"/>
    <property type="match status" value="1"/>
</dbReference>
<gene>
    <name evidence="2" type="ORF">C8Q71DRAFT_779563</name>
</gene>